<dbReference type="Pfam" id="PF08417">
    <property type="entry name" value="PaO"/>
    <property type="match status" value="1"/>
</dbReference>
<keyword evidence="12" id="KW-0411">Iron-sulfur</keyword>
<name>A0A9W6F9V0_9CHLO</name>
<dbReference type="SUPFAM" id="SSF50022">
    <property type="entry name" value="ISP domain"/>
    <property type="match status" value="1"/>
</dbReference>
<evidence type="ECO:0000256" key="11">
    <source>
        <dbReference type="ARBA" id="ARBA00023004"/>
    </source>
</evidence>
<keyword evidence="3" id="KW-0150">Chloroplast</keyword>
<feature type="domain" description="Rieske" evidence="16">
    <location>
        <begin position="114"/>
        <end position="226"/>
    </location>
</feature>
<gene>
    <name evidence="17" type="primary">PLEST001372</name>
    <name evidence="17" type="ORF">PLESTB_001796000</name>
</gene>
<dbReference type="PANTHER" id="PTHR21266">
    <property type="entry name" value="IRON-SULFUR DOMAIN CONTAINING PROTEIN"/>
    <property type="match status" value="1"/>
</dbReference>
<dbReference type="InterPro" id="IPR013626">
    <property type="entry name" value="PaO"/>
</dbReference>
<evidence type="ECO:0000256" key="6">
    <source>
        <dbReference type="ARBA" id="ARBA00022714"/>
    </source>
</evidence>
<evidence type="ECO:0000256" key="3">
    <source>
        <dbReference type="ARBA" id="ARBA00022528"/>
    </source>
</evidence>
<evidence type="ECO:0000256" key="13">
    <source>
        <dbReference type="ARBA" id="ARBA00023136"/>
    </source>
</evidence>
<evidence type="ECO:0000256" key="4">
    <source>
        <dbReference type="ARBA" id="ARBA00022640"/>
    </source>
</evidence>
<dbReference type="GO" id="GO:0046872">
    <property type="term" value="F:metal ion binding"/>
    <property type="evidence" value="ECO:0007669"/>
    <property type="project" value="UniProtKB-KW"/>
</dbReference>
<dbReference type="GO" id="GO:0016020">
    <property type="term" value="C:membrane"/>
    <property type="evidence" value="ECO:0007669"/>
    <property type="project" value="UniProtKB-SubCell"/>
</dbReference>
<keyword evidence="10" id="KW-0560">Oxidoreductase</keyword>
<evidence type="ECO:0000256" key="9">
    <source>
        <dbReference type="ARBA" id="ARBA00022989"/>
    </source>
</evidence>
<evidence type="ECO:0000256" key="14">
    <source>
        <dbReference type="SAM" id="MobiDB-lite"/>
    </source>
</evidence>
<dbReference type="GO" id="GO:0009507">
    <property type="term" value="C:chloroplast"/>
    <property type="evidence" value="ECO:0007669"/>
    <property type="project" value="UniProtKB-SubCell"/>
</dbReference>
<evidence type="ECO:0000256" key="5">
    <source>
        <dbReference type="ARBA" id="ARBA00022692"/>
    </source>
</evidence>
<evidence type="ECO:0000256" key="7">
    <source>
        <dbReference type="ARBA" id="ARBA00022723"/>
    </source>
</evidence>
<evidence type="ECO:0000313" key="17">
    <source>
        <dbReference type="EMBL" id="GLC61724.1"/>
    </source>
</evidence>
<keyword evidence="6" id="KW-0001">2Fe-2S</keyword>
<comment type="caution">
    <text evidence="17">The sequence shown here is derived from an EMBL/GenBank/DDBJ whole genome shotgun (WGS) entry which is preliminary data.</text>
</comment>
<dbReference type="SUPFAM" id="SSF55961">
    <property type="entry name" value="Bet v1-like"/>
    <property type="match status" value="1"/>
</dbReference>
<evidence type="ECO:0000256" key="8">
    <source>
        <dbReference type="ARBA" id="ARBA00022946"/>
    </source>
</evidence>
<accession>A0A9W6F9V0</accession>
<dbReference type="Gene3D" id="3.90.380.10">
    <property type="entry name" value="Naphthalene 1,2-dioxygenase Alpha Subunit, Chain A, domain 1"/>
    <property type="match status" value="1"/>
</dbReference>
<evidence type="ECO:0000259" key="16">
    <source>
        <dbReference type="PROSITE" id="PS51296"/>
    </source>
</evidence>
<evidence type="ECO:0000256" key="10">
    <source>
        <dbReference type="ARBA" id="ARBA00023002"/>
    </source>
</evidence>
<feature type="transmembrane region" description="Helical" evidence="15">
    <location>
        <begin position="495"/>
        <end position="515"/>
    </location>
</feature>
<evidence type="ECO:0000256" key="12">
    <source>
        <dbReference type="ARBA" id="ARBA00023014"/>
    </source>
</evidence>
<sequence>MCKSKALLAKQVLIGFKIHNFVMKSVICNNNPMQFSKLQTPCRRAPVSLRPLPLRHTSRRTTSWVVDTASTAQADTLTVEQAKHAAGSEPQGPASSPSAAAAQQSGTFPWTQHWYPVAVVDDLDPARPHATHLLGIPIALWRDKQGAWHAVEDKCPHRLAPLSEGRIESDGTLQCSYHGWQFDGRGACTHIPQLRSDDKAHQVACASRRSCVRAFPTQIVHGLLWVRPDGSAQAHEEFARDPSPPKTAIKELLSGPEAEGYLQTTQWYARDVPMRFDTLCENILDPSHVPFAHHKVQGNRNNEKGTTTKVQGEVTADGFKFELDSLNPRFGVSTPVFEAPNFIRYGNPIRSLNVFAVPTRPGWSRIYVTFMKDTRLPSRLPWLVETIYGLVEKTTWLEHIFQRHPVLDGDNYILHTQERFLHEANGDWRRGYYMPAPADESVVAVREWFDKFGGVVPTCEPGTPLPPRLTKREALDRYSQHTAHCRHCQKALRNVDVATGVAAAAGLLAAAWLLARAMLGLPLLAPATGLGLLAAAAAGAAVAGLRALRQQFIFVDYVHADKH</sequence>
<dbReference type="Pfam" id="PF00355">
    <property type="entry name" value="Rieske"/>
    <property type="match status" value="1"/>
</dbReference>
<feature type="compositionally biased region" description="Low complexity" evidence="14">
    <location>
        <begin position="85"/>
        <end position="103"/>
    </location>
</feature>
<dbReference type="GO" id="GO:0010277">
    <property type="term" value="F:chlorophyllide a oxygenase activity"/>
    <property type="evidence" value="ECO:0007669"/>
    <property type="project" value="InterPro"/>
</dbReference>
<evidence type="ECO:0000256" key="2">
    <source>
        <dbReference type="ARBA" id="ARBA00004370"/>
    </source>
</evidence>
<dbReference type="InterPro" id="IPR017941">
    <property type="entry name" value="Rieske_2Fe-2S"/>
</dbReference>
<keyword evidence="18" id="KW-1185">Reference proteome</keyword>
<evidence type="ECO:0000256" key="1">
    <source>
        <dbReference type="ARBA" id="ARBA00004229"/>
    </source>
</evidence>
<dbReference type="Gene3D" id="2.102.10.10">
    <property type="entry name" value="Rieske [2Fe-2S] iron-sulphur domain"/>
    <property type="match status" value="1"/>
</dbReference>
<evidence type="ECO:0000313" key="18">
    <source>
        <dbReference type="Proteomes" id="UP001165080"/>
    </source>
</evidence>
<keyword evidence="13 15" id="KW-0472">Membrane</keyword>
<protein>
    <recommendedName>
        <fullName evidence="16">Rieske domain-containing protein</fullName>
    </recommendedName>
</protein>
<dbReference type="InterPro" id="IPR036922">
    <property type="entry name" value="Rieske_2Fe-2S_sf"/>
</dbReference>
<reference evidence="17 18" key="1">
    <citation type="journal article" date="2023" name="Commun. Biol.">
        <title>Reorganization of the ancestral sex-determining regions during the evolution of trioecy in Pleodorina starrii.</title>
        <authorList>
            <person name="Takahashi K."/>
            <person name="Suzuki S."/>
            <person name="Kawai-Toyooka H."/>
            <person name="Yamamoto K."/>
            <person name="Hamaji T."/>
            <person name="Ootsuki R."/>
            <person name="Yamaguchi H."/>
            <person name="Kawachi M."/>
            <person name="Higashiyama T."/>
            <person name="Nozaki H."/>
        </authorList>
    </citation>
    <scope>NUCLEOTIDE SEQUENCE [LARGE SCALE GENOMIC DNA]</scope>
    <source>
        <strain evidence="17 18">NIES-4479</strain>
    </source>
</reference>
<dbReference type="AlphaFoldDB" id="A0A9W6F9V0"/>
<keyword evidence="8" id="KW-0809">Transit peptide</keyword>
<keyword evidence="5 15" id="KW-0812">Transmembrane</keyword>
<evidence type="ECO:0000256" key="15">
    <source>
        <dbReference type="SAM" id="Phobius"/>
    </source>
</evidence>
<dbReference type="GO" id="GO:0051537">
    <property type="term" value="F:2 iron, 2 sulfur cluster binding"/>
    <property type="evidence" value="ECO:0007669"/>
    <property type="project" value="UniProtKB-KW"/>
</dbReference>
<dbReference type="PROSITE" id="PS51296">
    <property type="entry name" value="RIESKE"/>
    <property type="match status" value="1"/>
</dbReference>
<keyword evidence="7" id="KW-0479">Metal-binding</keyword>
<proteinExistence type="predicted"/>
<organism evidence="17 18">
    <name type="scientific">Pleodorina starrii</name>
    <dbReference type="NCBI Taxonomy" id="330485"/>
    <lineage>
        <taxon>Eukaryota</taxon>
        <taxon>Viridiplantae</taxon>
        <taxon>Chlorophyta</taxon>
        <taxon>core chlorophytes</taxon>
        <taxon>Chlorophyceae</taxon>
        <taxon>CS clade</taxon>
        <taxon>Chlamydomonadales</taxon>
        <taxon>Volvocaceae</taxon>
        <taxon>Pleodorina</taxon>
    </lineage>
</organism>
<feature type="region of interest" description="Disordered" evidence="14">
    <location>
        <begin position="81"/>
        <end position="103"/>
    </location>
</feature>
<feature type="transmembrane region" description="Helical" evidence="15">
    <location>
        <begin position="521"/>
        <end position="545"/>
    </location>
</feature>
<dbReference type="PANTHER" id="PTHR21266:SF32">
    <property type="entry name" value="CHOLESTEROL 7-DESATURASE NVD"/>
    <property type="match status" value="1"/>
</dbReference>
<keyword evidence="9 15" id="KW-1133">Transmembrane helix</keyword>
<dbReference type="Proteomes" id="UP001165080">
    <property type="component" value="Unassembled WGS sequence"/>
</dbReference>
<keyword evidence="4" id="KW-0934">Plastid</keyword>
<comment type="subcellular location">
    <subcellularLocation>
        <location evidence="2">Membrane</location>
    </subcellularLocation>
    <subcellularLocation>
        <location evidence="1">Plastid</location>
        <location evidence="1">Chloroplast</location>
    </subcellularLocation>
</comment>
<dbReference type="InterPro" id="IPR050584">
    <property type="entry name" value="Cholesterol_7-desaturase"/>
</dbReference>
<dbReference type="EMBL" id="BRXU01000050">
    <property type="protein sequence ID" value="GLC61724.1"/>
    <property type="molecule type" value="Genomic_DNA"/>
</dbReference>
<keyword evidence="11" id="KW-0408">Iron</keyword>